<dbReference type="OrthoDB" id="3233595at2759"/>
<evidence type="ECO:0000313" key="3">
    <source>
        <dbReference type="Proteomes" id="UP000053257"/>
    </source>
</evidence>
<dbReference type="InterPro" id="IPR011032">
    <property type="entry name" value="GroES-like_sf"/>
</dbReference>
<reference evidence="2 3" key="1">
    <citation type="journal article" date="2014" name="PLoS Genet.">
        <title>Analysis of the Phlebiopsis gigantea genome, transcriptome and secretome provides insight into its pioneer colonization strategies of wood.</title>
        <authorList>
            <person name="Hori C."/>
            <person name="Ishida T."/>
            <person name="Igarashi K."/>
            <person name="Samejima M."/>
            <person name="Suzuki H."/>
            <person name="Master E."/>
            <person name="Ferreira P."/>
            <person name="Ruiz-Duenas F.J."/>
            <person name="Held B."/>
            <person name="Canessa P."/>
            <person name="Larrondo L.F."/>
            <person name="Schmoll M."/>
            <person name="Druzhinina I.S."/>
            <person name="Kubicek C.P."/>
            <person name="Gaskell J.A."/>
            <person name="Kersten P."/>
            <person name="St John F."/>
            <person name="Glasner J."/>
            <person name="Sabat G."/>
            <person name="Splinter BonDurant S."/>
            <person name="Syed K."/>
            <person name="Yadav J."/>
            <person name="Mgbeahuruike A.C."/>
            <person name="Kovalchuk A."/>
            <person name="Asiegbu F.O."/>
            <person name="Lackner G."/>
            <person name="Hoffmeister D."/>
            <person name="Rencoret J."/>
            <person name="Gutierrez A."/>
            <person name="Sun H."/>
            <person name="Lindquist E."/>
            <person name="Barry K."/>
            <person name="Riley R."/>
            <person name="Grigoriev I.V."/>
            <person name="Henrissat B."/>
            <person name="Kues U."/>
            <person name="Berka R.M."/>
            <person name="Martinez A.T."/>
            <person name="Covert S.F."/>
            <person name="Blanchette R.A."/>
            <person name="Cullen D."/>
        </authorList>
    </citation>
    <scope>NUCLEOTIDE SEQUENCE [LARGE SCALE GENOMIC DNA]</scope>
    <source>
        <strain evidence="2 3">11061_1 CR5-6</strain>
    </source>
</reference>
<dbReference type="STRING" id="745531.A0A0C3PJC5"/>
<dbReference type="EMBL" id="KN840522">
    <property type="protein sequence ID" value="KIP06233.1"/>
    <property type="molecule type" value="Genomic_DNA"/>
</dbReference>
<dbReference type="InterPro" id="IPR013149">
    <property type="entry name" value="ADH-like_C"/>
</dbReference>
<dbReference type="PANTHER" id="PTHR45348">
    <property type="entry name" value="HYPOTHETICAL OXIDOREDUCTASE (EUROFUNG)"/>
    <property type="match status" value="1"/>
</dbReference>
<feature type="domain" description="Enoyl reductase (ER)" evidence="1">
    <location>
        <begin position="11"/>
        <end position="343"/>
    </location>
</feature>
<dbReference type="Gene3D" id="3.90.180.10">
    <property type="entry name" value="Medium-chain alcohol dehydrogenases, catalytic domain"/>
    <property type="match status" value="1"/>
</dbReference>
<evidence type="ECO:0000259" key="1">
    <source>
        <dbReference type="SMART" id="SM00829"/>
    </source>
</evidence>
<evidence type="ECO:0000313" key="2">
    <source>
        <dbReference type="EMBL" id="KIP06233.1"/>
    </source>
</evidence>
<dbReference type="AlphaFoldDB" id="A0A0C3PJC5"/>
<accession>A0A0C3PJC5</accession>
<dbReference type="InterPro" id="IPR020843">
    <property type="entry name" value="ER"/>
</dbReference>
<protein>
    <recommendedName>
        <fullName evidence="1">Enoyl reductase (ER) domain-containing protein</fullName>
    </recommendedName>
</protein>
<dbReference type="InterPro" id="IPR047122">
    <property type="entry name" value="Trans-enoyl_RdTase-like"/>
</dbReference>
<dbReference type="Pfam" id="PF00107">
    <property type="entry name" value="ADH_zinc_N"/>
    <property type="match status" value="1"/>
</dbReference>
<keyword evidence="3" id="KW-1185">Reference proteome</keyword>
<sequence>MSTQKALFLQSRLGTFAVGTCDIPTPEQGELLVEIHATALNPVDWKIQTYDGGIIQEYPAILGTDCAGIVKAVGEGVTDFAIGDRVLHQGLFVNRKATFQQYTTVPAQLAAKIPSNLSFDEASTIPLTMATAALGLYNKSIQPFGGAALSPPWEEGGRGKYAGQPIVVLGGASSVGQHVIQFAKMSGFSPIITTASVRHEDYLKSLGATHVIDRSISLASLPAEVAKVTTEPVLVAYDAVSDAATQNAAFDVLAPGGKVVVMPPPQIDAQKLVDGREVIQVMGNVHVPGQTPVGVSLYGRLTALLEAGDIKPNNVEVLPDGLAGIPDGLERLKRGVSAKKLIVRPQDTI</sequence>
<dbReference type="SUPFAM" id="SSF50129">
    <property type="entry name" value="GroES-like"/>
    <property type="match status" value="1"/>
</dbReference>
<dbReference type="InterPro" id="IPR013154">
    <property type="entry name" value="ADH-like_N"/>
</dbReference>
<dbReference type="Proteomes" id="UP000053257">
    <property type="component" value="Unassembled WGS sequence"/>
</dbReference>
<dbReference type="InterPro" id="IPR036291">
    <property type="entry name" value="NAD(P)-bd_dom_sf"/>
</dbReference>
<dbReference type="Pfam" id="PF08240">
    <property type="entry name" value="ADH_N"/>
    <property type="match status" value="1"/>
</dbReference>
<name>A0A0C3PJC5_PHLG1</name>
<dbReference type="Gene3D" id="3.40.50.720">
    <property type="entry name" value="NAD(P)-binding Rossmann-like Domain"/>
    <property type="match status" value="1"/>
</dbReference>
<dbReference type="HOGENOM" id="CLU_026673_16_5_1"/>
<dbReference type="SUPFAM" id="SSF51735">
    <property type="entry name" value="NAD(P)-binding Rossmann-fold domains"/>
    <property type="match status" value="1"/>
</dbReference>
<dbReference type="CDD" id="cd08249">
    <property type="entry name" value="enoyl_reductase_like"/>
    <property type="match status" value="1"/>
</dbReference>
<gene>
    <name evidence="2" type="ORF">PHLGIDRAFT_91081</name>
</gene>
<proteinExistence type="predicted"/>
<dbReference type="PANTHER" id="PTHR45348:SF2">
    <property type="entry name" value="ZINC-TYPE ALCOHOL DEHYDROGENASE-LIKE PROTEIN C2E1P3.01"/>
    <property type="match status" value="1"/>
</dbReference>
<organism evidence="2 3">
    <name type="scientific">Phlebiopsis gigantea (strain 11061_1 CR5-6)</name>
    <name type="common">White-rot fungus</name>
    <name type="synonym">Peniophora gigantea</name>
    <dbReference type="NCBI Taxonomy" id="745531"/>
    <lineage>
        <taxon>Eukaryota</taxon>
        <taxon>Fungi</taxon>
        <taxon>Dikarya</taxon>
        <taxon>Basidiomycota</taxon>
        <taxon>Agaricomycotina</taxon>
        <taxon>Agaricomycetes</taxon>
        <taxon>Polyporales</taxon>
        <taxon>Phanerochaetaceae</taxon>
        <taxon>Phlebiopsis</taxon>
    </lineage>
</organism>
<dbReference type="SMART" id="SM00829">
    <property type="entry name" value="PKS_ER"/>
    <property type="match status" value="1"/>
</dbReference>
<dbReference type="GO" id="GO:0016651">
    <property type="term" value="F:oxidoreductase activity, acting on NAD(P)H"/>
    <property type="evidence" value="ECO:0007669"/>
    <property type="project" value="InterPro"/>
</dbReference>